<accession>A0A7K1U700</accession>
<sequence>MESERYISEGNLEKILLGFATPEEKDTLNLYYDLFPELEEERDEVERRIEKAMFKDAVLPPIYVKTNVMRQIALDVQELQRAPQQAKKNFNVTNVAPPPGTMRVHVAWRIILIILLSMISLSLLAAIVFSYMAK</sequence>
<keyword evidence="1" id="KW-0812">Transmembrane</keyword>
<proteinExistence type="predicted"/>
<keyword evidence="1" id="KW-1133">Transmembrane helix</keyword>
<evidence type="ECO:0000313" key="2">
    <source>
        <dbReference type="EMBL" id="MVT10132.1"/>
    </source>
</evidence>
<keyword evidence="3" id="KW-1185">Reference proteome</keyword>
<gene>
    <name evidence="2" type="ORF">GO493_17810</name>
</gene>
<dbReference type="RefSeq" id="WP_157307573.1">
    <property type="nucleotide sequence ID" value="NZ_WRXN01000007.1"/>
</dbReference>
<comment type="caution">
    <text evidence="2">The sequence shown here is derived from an EMBL/GenBank/DDBJ whole genome shotgun (WGS) entry which is preliminary data.</text>
</comment>
<reference evidence="2 3" key="1">
    <citation type="submission" date="2019-12" db="EMBL/GenBank/DDBJ databases">
        <title>Chitinophaga sp. strain ysch24 (GDMCC 1.1355), whole genome shotgun sequence.</title>
        <authorList>
            <person name="Zhang X."/>
        </authorList>
    </citation>
    <scope>NUCLEOTIDE SEQUENCE [LARGE SCALE GENOMIC DNA]</scope>
    <source>
        <strain evidence="3">ysch24</strain>
    </source>
</reference>
<organism evidence="2 3">
    <name type="scientific">Chitinophaga tropicalis</name>
    <dbReference type="NCBI Taxonomy" id="2683588"/>
    <lineage>
        <taxon>Bacteria</taxon>
        <taxon>Pseudomonadati</taxon>
        <taxon>Bacteroidota</taxon>
        <taxon>Chitinophagia</taxon>
        <taxon>Chitinophagales</taxon>
        <taxon>Chitinophagaceae</taxon>
        <taxon>Chitinophaga</taxon>
    </lineage>
</organism>
<dbReference type="EMBL" id="WRXN01000007">
    <property type="protein sequence ID" value="MVT10132.1"/>
    <property type="molecule type" value="Genomic_DNA"/>
</dbReference>
<keyword evidence="1" id="KW-0472">Membrane</keyword>
<dbReference type="Proteomes" id="UP000461730">
    <property type="component" value="Unassembled WGS sequence"/>
</dbReference>
<protein>
    <submittedName>
        <fullName evidence="2">Uncharacterized protein</fullName>
    </submittedName>
</protein>
<feature type="transmembrane region" description="Helical" evidence="1">
    <location>
        <begin position="110"/>
        <end position="133"/>
    </location>
</feature>
<name>A0A7K1U700_9BACT</name>
<evidence type="ECO:0000256" key="1">
    <source>
        <dbReference type="SAM" id="Phobius"/>
    </source>
</evidence>
<dbReference type="AlphaFoldDB" id="A0A7K1U700"/>
<evidence type="ECO:0000313" key="3">
    <source>
        <dbReference type="Proteomes" id="UP000461730"/>
    </source>
</evidence>